<evidence type="ECO:0000313" key="2">
    <source>
        <dbReference type="EMBL" id="KAJ6719116.1"/>
    </source>
</evidence>
<evidence type="ECO:0000313" key="3">
    <source>
        <dbReference type="Proteomes" id="UP001151532"/>
    </source>
</evidence>
<feature type="compositionally biased region" description="Polar residues" evidence="1">
    <location>
        <begin position="22"/>
        <end position="31"/>
    </location>
</feature>
<dbReference type="Proteomes" id="UP001151532">
    <property type="component" value="Chromosome 10"/>
</dbReference>
<name>A0A9Q0TWI6_SALPP</name>
<reference evidence="2" key="2">
    <citation type="journal article" date="2023" name="Int. J. Mol. Sci.">
        <title>De Novo Assembly and Annotation of 11 Diverse Shrub Willow (Salix) Genomes Reveals Novel Gene Organization in Sex-Linked Regions.</title>
        <authorList>
            <person name="Hyden B."/>
            <person name="Feng K."/>
            <person name="Yates T.B."/>
            <person name="Jawdy S."/>
            <person name="Cereghino C."/>
            <person name="Smart L.B."/>
            <person name="Muchero W."/>
        </authorList>
    </citation>
    <scope>NUCLEOTIDE SEQUENCE</scope>
    <source>
        <tissue evidence="2">Shoot tip</tissue>
    </source>
</reference>
<dbReference type="SUPFAM" id="SSF52047">
    <property type="entry name" value="RNI-like"/>
    <property type="match status" value="1"/>
</dbReference>
<dbReference type="InterPro" id="IPR032675">
    <property type="entry name" value="LRR_dom_sf"/>
</dbReference>
<dbReference type="Gene3D" id="3.80.10.10">
    <property type="entry name" value="Ribonuclease Inhibitor"/>
    <property type="match status" value="1"/>
</dbReference>
<gene>
    <name evidence="2" type="ORF">OIU79_006890</name>
</gene>
<evidence type="ECO:0000256" key="1">
    <source>
        <dbReference type="SAM" id="MobiDB-lite"/>
    </source>
</evidence>
<organism evidence="2 3">
    <name type="scientific">Salix purpurea</name>
    <name type="common">Purple osier willow</name>
    <dbReference type="NCBI Taxonomy" id="77065"/>
    <lineage>
        <taxon>Eukaryota</taxon>
        <taxon>Viridiplantae</taxon>
        <taxon>Streptophyta</taxon>
        <taxon>Embryophyta</taxon>
        <taxon>Tracheophyta</taxon>
        <taxon>Spermatophyta</taxon>
        <taxon>Magnoliopsida</taxon>
        <taxon>eudicotyledons</taxon>
        <taxon>Gunneridae</taxon>
        <taxon>Pentapetalae</taxon>
        <taxon>rosids</taxon>
        <taxon>fabids</taxon>
        <taxon>Malpighiales</taxon>
        <taxon>Salicaceae</taxon>
        <taxon>Saliceae</taxon>
        <taxon>Salix</taxon>
    </lineage>
</organism>
<feature type="compositionally biased region" description="Low complexity" evidence="1">
    <location>
        <begin position="1"/>
        <end position="19"/>
    </location>
</feature>
<keyword evidence="3" id="KW-1185">Reference proteome</keyword>
<dbReference type="OrthoDB" id="1725694at2759"/>
<protein>
    <submittedName>
        <fullName evidence="2">Uncharacterized protein</fullName>
    </submittedName>
</protein>
<comment type="caution">
    <text evidence="2">The sequence shown here is derived from an EMBL/GenBank/DDBJ whole genome shotgun (WGS) entry which is preliminary data.</text>
</comment>
<dbReference type="AlphaFoldDB" id="A0A9Q0TWI6"/>
<dbReference type="EMBL" id="JAPFFK010000014">
    <property type="protein sequence ID" value="KAJ6719116.1"/>
    <property type="molecule type" value="Genomic_DNA"/>
</dbReference>
<sequence length="181" mass="19852">MQPSNSTGSNSNSTENPENLKSPKSPSTEFNVTATANSHNHVEKRSDNVDDEVVLDVTGKSLEFDLLEKSDDSVEGLYLYKNAFSLVPKSVGRLRKLRTVKFFGNEVNLFPAEFGNLVGLECLQVKVSSPGLNGLSFSKFKGLKELELSKVPPRPSVMTILSEISGIKCLTKLSVCHFSIR</sequence>
<reference evidence="2" key="1">
    <citation type="submission" date="2022-11" db="EMBL/GenBank/DDBJ databases">
        <authorList>
            <person name="Hyden B.L."/>
            <person name="Feng K."/>
            <person name="Yates T."/>
            <person name="Jawdy S."/>
            <person name="Smart L.B."/>
            <person name="Muchero W."/>
        </authorList>
    </citation>
    <scope>NUCLEOTIDE SEQUENCE</scope>
    <source>
        <tissue evidence="2">Shoot tip</tissue>
    </source>
</reference>
<accession>A0A9Q0TWI6</accession>
<feature type="region of interest" description="Disordered" evidence="1">
    <location>
        <begin position="1"/>
        <end position="31"/>
    </location>
</feature>
<proteinExistence type="predicted"/>